<proteinExistence type="predicted"/>
<dbReference type="EC" id="2.1.2.10" evidence="2"/>
<dbReference type="SUPFAM" id="SSF101790">
    <property type="entry name" value="Aminomethyltransferase beta-barrel domain"/>
    <property type="match status" value="1"/>
</dbReference>
<reference evidence="2 3" key="1">
    <citation type="submission" date="2015-09" db="EMBL/GenBank/DDBJ databases">
        <title>Genome sequence of Acetobacterium wieringae DSM 1911.</title>
        <authorList>
            <person name="Poehlein A."/>
            <person name="Bengelsdorf F.R."/>
            <person name="Schiel-Bengelsdorf B."/>
            <person name="Duerre P."/>
            <person name="Daniel R."/>
        </authorList>
    </citation>
    <scope>NUCLEOTIDE SEQUENCE [LARGE SCALE GENOMIC DNA]</scope>
    <source>
        <strain evidence="2 3">DSM 1911</strain>
    </source>
</reference>
<dbReference type="InterPro" id="IPR028896">
    <property type="entry name" value="GcvT/YgfZ/DmdA"/>
</dbReference>
<accession>A0A1F2PCM2</accession>
<feature type="domain" description="GCVT N-terminal" evidence="1">
    <location>
        <begin position="29"/>
        <end position="221"/>
    </location>
</feature>
<dbReference type="PANTHER" id="PTHR43757">
    <property type="entry name" value="AMINOMETHYLTRANSFERASE"/>
    <property type="match status" value="1"/>
</dbReference>
<protein>
    <submittedName>
        <fullName evidence="2">Aminomethyltransferase</fullName>
        <ecNumber evidence="2">2.1.2.10</ecNumber>
    </submittedName>
</protein>
<keyword evidence="2" id="KW-0808">Transferase</keyword>
<gene>
    <name evidence="2" type="primary">gcvT_7</name>
    <name evidence="2" type="ORF">ACWI_33530</name>
</gene>
<dbReference type="Gene3D" id="3.30.1360.120">
    <property type="entry name" value="Probable tRNA modification gtpase trme, domain 1"/>
    <property type="match status" value="1"/>
</dbReference>
<dbReference type="Proteomes" id="UP000176244">
    <property type="component" value="Unassembled WGS sequence"/>
</dbReference>
<organism evidence="2 3">
    <name type="scientific">Acetobacterium wieringae</name>
    <dbReference type="NCBI Taxonomy" id="52694"/>
    <lineage>
        <taxon>Bacteria</taxon>
        <taxon>Bacillati</taxon>
        <taxon>Bacillota</taxon>
        <taxon>Clostridia</taxon>
        <taxon>Eubacteriales</taxon>
        <taxon>Eubacteriaceae</taxon>
        <taxon>Acetobacterium</taxon>
    </lineage>
</organism>
<dbReference type="PANTHER" id="PTHR43757:SF2">
    <property type="entry name" value="AMINOMETHYLTRANSFERASE, MITOCHONDRIAL"/>
    <property type="match status" value="1"/>
</dbReference>
<dbReference type="Pfam" id="PF01571">
    <property type="entry name" value="GCV_T"/>
    <property type="match status" value="1"/>
</dbReference>
<dbReference type="RefSeq" id="WP_070372598.1">
    <property type="nucleotide sequence ID" value="NZ_LKEU01000044.1"/>
</dbReference>
<dbReference type="AlphaFoldDB" id="A0A1F2PCM2"/>
<evidence type="ECO:0000313" key="2">
    <source>
        <dbReference type="EMBL" id="OFV69159.1"/>
    </source>
</evidence>
<dbReference type="GO" id="GO:0032259">
    <property type="term" value="P:methylation"/>
    <property type="evidence" value="ECO:0007669"/>
    <property type="project" value="UniProtKB-KW"/>
</dbReference>
<dbReference type="OrthoDB" id="9774591at2"/>
<name>A0A1F2PCM2_9FIRM</name>
<dbReference type="SUPFAM" id="SSF103025">
    <property type="entry name" value="Folate-binding domain"/>
    <property type="match status" value="1"/>
</dbReference>
<dbReference type="GO" id="GO:0008168">
    <property type="term" value="F:methyltransferase activity"/>
    <property type="evidence" value="ECO:0007669"/>
    <property type="project" value="UniProtKB-KW"/>
</dbReference>
<dbReference type="EMBL" id="LKEU01000044">
    <property type="protein sequence ID" value="OFV69159.1"/>
    <property type="molecule type" value="Genomic_DNA"/>
</dbReference>
<dbReference type="STRING" id="52694.ACWI_33530"/>
<comment type="caution">
    <text evidence="2">The sequence shown here is derived from an EMBL/GenBank/DDBJ whole genome shotgun (WGS) entry which is preliminary data.</text>
</comment>
<keyword evidence="2" id="KW-0489">Methyltransferase</keyword>
<sequence>MFTIDSAVNKDCPVLINWGKDGGIYPYAFTSSEDEMLACRESAWFGCFLNCSPVYDISGPDAVKLLNYVCVNRDFEKLKIGGSRHALMCNDRGQLLADGLIIRTGEDTFRTYWLAPIVSFYVDTLGMNVTGNWVFDEYFYQIDGPKSLQIMEKASQTDLHDIKFAGRKNIKIAGTDVTIVRLGMSGALAYEIHGSTDHADAVYDAVVAAGAEFGLKRQGVSNYCRSHTQGGYPNQWIHFWYPWRSSGEQLLKYIETCPYIFEGHKQYPFFGSASDNSENAFVTPFDVAWEYLINYDHEFIGKTALQEIAKNPPKKCVTLEWNSEDIGKVFATQFNGTKQATAEEITRVGDGGEAPFVISKVLNNGNMVGMTAGRTNDYYHQKMISLAFVEKDYAIEGKELIVIWGTAETSQLEIRATVAPFPYYNEEYRNETFDVEKIPHPVFE</sequence>
<dbReference type="InterPro" id="IPR029043">
    <property type="entry name" value="GcvT/YgfZ_C"/>
</dbReference>
<dbReference type="InterPro" id="IPR027266">
    <property type="entry name" value="TrmE/GcvT-like"/>
</dbReference>
<dbReference type="GO" id="GO:0004047">
    <property type="term" value="F:aminomethyltransferase activity"/>
    <property type="evidence" value="ECO:0007669"/>
    <property type="project" value="UniProtKB-EC"/>
</dbReference>
<evidence type="ECO:0000313" key="3">
    <source>
        <dbReference type="Proteomes" id="UP000176244"/>
    </source>
</evidence>
<dbReference type="InterPro" id="IPR006222">
    <property type="entry name" value="GCVT_N"/>
</dbReference>
<evidence type="ECO:0000259" key="1">
    <source>
        <dbReference type="Pfam" id="PF01571"/>
    </source>
</evidence>